<reference evidence="1" key="1">
    <citation type="submission" date="2022-04" db="EMBL/GenBank/DDBJ databases">
        <title>Genome of the entomopathogenic fungus Entomophthora muscae.</title>
        <authorList>
            <person name="Elya C."/>
            <person name="Lovett B.R."/>
            <person name="Lee E."/>
            <person name="Macias A.M."/>
            <person name="Hajek A.E."/>
            <person name="De Bivort B.L."/>
            <person name="Kasson M.T."/>
            <person name="De Fine Licht H.H."/>
            <person name="Stajich J.E."/>
        </authorList>
    </citation>
    <scope>NUCLEOTIDE SEQUENCE</scope>
    <source>
        <strain evidence="1">Berkeley</strain>
    </source>
</reference>
<gene>
    <name evidence="1" type="ORF">DSO57_1018840</name>
</gene>
<proteinExistence type="predicted"/>
<organism evidence="1 2">
    <name type="scientific">Entomophthora muscae</name>
    <dbReference type="NCBI Taxonomy" id="34485"/>
    <lineage>
        <taxon>Eukaryota</taxon>
        <taxon>Fungi</taxon>
        <taxon>Fungi incertae sedis</taxon>
        <taxon>Zoopagomycota</taxon>
        <taxon>Entomophthoromycotina</taxon>
        <taxon>Entomophthoromycetes</taxon>
        <taxon>Entomophthorales</taxon>
        <taxon>Entomophthoraceae</taxon>
        <taxon>Entomophthora</taxon>
    </lineage>
</organism>
<accession>A0ACC2UDH0</accession>
<evidence type="ECO:0000313" key="2">
    <source>
        <dbReference type="Proteomes" id="UP001165960"/>
    </source>
</evidence>
<keyword evidence="2" id="KW-1185">Reference proteome</keyword>
<comment type="caution">
    <text evidence="1">The sequence shown here is derived from an EMBL/GenBank/DDBJ whole genome shotgun (WGS) entry which is preliminary data.</text>
</comment>
<name>A0ACC2UDH0_9FUNG</name>
<sequence>MGAKSKTKSCGRPSKTPIRPAQAPSLSPEEELEVTTEQPPVGEPDPSATDPEQHLVGQANPPPNQDPDQSTTAT</sequence>
<evidence type="ECO:0000313" key="1">
    <source>
        <dbReference type="EMBL" id="KAJ9084948.1"/>
    </source>
</evidence>
<protein>
    <submittedName>
        <fullName evidence="1">Uncharacterized protein</fullName>
    </submittedName>
</protein>
<dbReference type="Proteomes" id="UP001165960">
    <property type="component" value="Unassembled WGS sequence"/>
</dbReference>
<dbReference type="EMBL" id="QTSX02000793">
    <property type="protein sequence ID" value="KAJ9084948.1"/>
    <property type="molecule type" value="Genomic_DNA"/>
</dbReference>